<evidence type="ECO:0000313" key="10">
    <source>
        <dbReference type="Proteomes" id="UP000247498"/>
    </source>
</evidence>
<evidence type="ECO:0000313" key="9">
    <source>
        <dbReference type="EMBL" id="GBG00091.1"/>
    </source>
</evidence>
<comment type="subcellular location">
    <subcellularLocation>
        <location evidence="1">Cell membrane</location>
        <topology evidence="1">Multi-pass membrane protein</topology>
    </subcellularLocation>
</comment>
<dbReference type="Pfam" id="PF09335">
    <property type="entry name" value="VTT_dom"/>
    <property type="match status" value="1"/>
</dbReference>
<organism evidence="9 10">
    <name type="scientific">Raphidocelis subcapitata</name>
    <dbReference type="NCBI Taxonomy" id="307507"/>
    <lineage>
        <taxon>Eukaryota</taxon>
        <taxon>Viridiplantae</taxon>
        <taxon>Chlorophyta</taxon>
        <taxon>core chlorophytes</taxon>
        <taxon>Chlorophyceae</taxon>
        <taxon>CS clade</taxon>
        <taxon>Sphaeropleales</taxon>
        <taxon>Selenastraceae</taxon>
        <taxon>Raphidocelis</taxon>
    </lineage>
</organism>
<accession>A0A2V0PPV6</accession>
<keyword evidence="3 7" id="KW-0812">Transmembrane</keyword>
<dbReference type="OrthoDB" id="10267664at2759"/>
<dbReference type="AlphaFoldDB" id="A0A2V0PPV6"/>
<dbReference type="STRING" id="307507.A0A2V0PPV6"/>
<keyword evidence="5 7" id="KW-0472">Membrane</keyword>
<reference evidence="9 10" key="1">
    <citation type="journal article" date="2018" name="Sci. Rep.">
        <title>Raphidocelis subcapitata (=Pseudokirchneriella subcapitata) provides an insight into genome evolution and environmental adaptations in the Sphaeropleales.</title>
        <authorList>
            <person name="Suzuki S."/>
            <person name="Yamaguchi H."/>
            <person name="Nakajima N."/>
            <person name="Kawachi M."/>
        </authorList>
    </citation>
    <scope>NUCLEOTIDE SEQUENCE [LARGE SCALE GENOMIC DNA]</scope>
    <source>
        <strain evidence="9 10">NIES-35</strain>
    </source>
</reference>
<protein>
    <submittedName>
        <fullName evidence="9">Vacuolar cation proton exchanger</fullName>
    </submittedName>
</protein>
<dbReference type="NCBIfam" id="NF008102">
    <property type="entry name" value="PRK10847.1"/>
    <property type="match status" value="1"/>
</dbReference>
<evidence type="ECO:0000256" key="7">
    <source>
        <dbReference type="SAM" id="Phobius"/>
    </source>
</evidence>
<dbReference type="PANTHER" id="PTHR30353:SF0">
    <property type="entry name" value="TRANSMEMBRANE PROTEIN"/>
    <property type="match status" value="1"/>
</dbReference>
<gene>
    <name evidence="9" type="ORF">Rsub_12912</name>
</gene>
<dbReference type="InterPro" id="IPR032818">
    <property type="entry name" value="DedA-like"/>
</dbReference>
<dbReference type="InParanoid" id="A0A2V0PPV6"/>
<feature type="region of interest" description="Disordered" evidence="6">
    <location>
        <begin position="25"/>
        <end position="76"/>
    </location>
</feature>
<proteinExistence type="predicted"/>
<dbReference type="GO" id="GO:0005886">
    <property type="term" value="C:plasma membrane"/>
    <property type="evidence" value="ECO:0007669"/>
    <property type="project" value="UniProtKB-SubCell"/>
</dbReference>
<evidence type="ECO:0000256" key="6">
    <source>
        <dbReference type="SAM" id="MobiDB-lite"/>
    </source>
</evidence>
<dbReference type="Proteomes" id="UP000247498">
    <property type="component" value="Unassembled WGS sequence"/>
</dbReference>
<dbReference type="InterPro" id="IPR058127">
    <property type="entry name" value="DedA"/>
</dbReference>
<feature type="transmembrane region" description="Helical" evidence="7">
    <location>
        <begin position="154"/>
        <end position="173"/>
    </location>
</feature>
<keyword evidence="2" id="KW-1003">Cell membrane</keyword>
<feature type="domain" description="VTT" evidence="8">
    <location>
        <begin position="173"/>
        <end position="294"/>
    </location>
</feature>
<feature type="transmembrane region" description="Helical" evidence="7">
    <location>
        <begin position="309"/>
        <end position="328"/>
    </location>
</feature>
<feature type="transmembrane region" description="Helical" evidence="7">
    <location>
        <begin position="275"/>
        <end position="297"/>
    </location>
</feature>
<dbReference type="InterPro" id="IPR032816">
    <property type="entry name" value="VTT_dom"/>
</dbReference>
<feature type="compositionally biased region" description="Low complexity" evidence="6">
    <location>
        <begin position="25"/>
        <end position="48"/>
    </location>
</feature>
<evidence type="ECO:0000256" key="1">
    <source>
        <dbReference type="ARBA" id="ARBA00004651"/>
    </source>
</evidence>
<dbReference type="PANTHER" id="PTHR30353">
    <property type="entry name" value="INNER MEMBRANE PROTEIN DEDA-RELATED"/>
    <property type="match status" value="1"/>
</dbReference>
<keyword evidence="10" id="KW-1185">Reference proteome</keyword>
<name>A0A2V0PPV6_9CHLO</name>
<evidence type="ECO:0000259" key="8">
    <source>
        <dbReference type="Pfam" id="PF09335"/>
    </source>
</evidence>
<evidence type="ECO:0000256" key="3">
    <source>
        <dbReference type="ARBA" id="ARBA00022692"/>
    </source>
</evidence>
<dbReference type="EMBL" id="BDRX01000192">
    <property type="protein sequence ID" value="GBG00091.1"/>
    <property type="molecule type" value="Genomic_DNA"/>
</dbReference>
<evidence type="ECO:0000256" key="4">
    <source>
        <dbReference type="ARBA" id="ARBA00022989"/>
    </source>
</evidence>
<feature type="transmembrane region" description="Helical" evidence="7">
    <location>
        <begin position="193"/>
        <end position="214"/>
    </location>
</feature>
<sequence length="347" mass="35499">MRVACRAREGPTLAAPSQRNVLLRAARPPLPRRGAARAPVRASPSPAGEAAGVTPPLPQQHGRPAPSMQQPGGVSAPHARVQLPAWLPRACALAAAVAALSCAAPAVAHAAAKAAATAASTDGGGSLISTLVSFALHLDKHLAALIAANGRATYALLWAIVFCETGLVITPFLPGDSLLFAAGAFAGMGQLDAGLLFAVFMSSAVLGDAVNYALGARLGKWALRKQLLNPKHITQTSKFYAKYGGKTVVLARFVPIVRTFAPFVAGIGSMEYPKFAVYNVLGALIWTVLFVGAGFFFGNLPVVQHNFTLVVLGIVAVSVVPVLLEVLAARREAAQGGGGGGGGPKAA</sequence>
<keyword evidence="4 7" id="KW-1133">Transmembrane helix</keyword>
<comment type="caution">
    <text evidence="9">The sequence shown here is derived from an EMBL/GenBank/DDBJ whole genome shotgun (WGS) entry which is preliminary data.</text>
</comment>
<evidence type="ECO:0000256" key="5">
    <source>
        <dbReference type="ARBA" id="ARBA00023136"/>
    </source>
</evidence>
<evidence type="ECO:0000256" key="2">
    <source>
        <dbReference type="ARBA" id="ARBA00022475"/>
    </source>
</evidence>